<sequence length="184" mass="20318">MPDADEPIAQTTTKSNEEINEVLLQQLMDMGFSIEACKKALLTTGNNNIEAAMNWVFEHQSDPDFNEPYKASNISLPPIIDEESIALVMSMGFSRPHATRALTMTNNSVEAAADWALNNPENDSALHMLVDSLPQSSPAHHVTKTTHFRDGNGKYRLVAFISHIGNTTACGHYVAHILKDGRWV</sequence>
<evidence type="ECO:0000313" key="3">
    <source>
        <dbReference type="EMBL" id="CAF4355627.1"/>
    </source>
</evidence>
<dbReference type="SUPFAM" id="SSF54001">
    <property type="entry name" value="Cysteine proteinases"/>
    <property type="match status" value="1"/>
</dbReference>
<evidence type="ECO:0000259" key="1">
    <source>
        <dbReference type="PROSITE" id="PS50030"/>
    </source>
</evidence>
<dbReference type="Gene3D" id="1.10.8.10">
    <property type="entry name" value="DNA helicase RuvA subunit, C-terminal domain"/>
    <property type="match status" value="2"/>
</dbReference>
<dbReference type="InterPro" id="IPR015940">
    <property type="entry name" value="UBA"/>
</dbReference>
<feature type="domain" description="USP" evidence="2">
    <location>
        <begin position="1"/>
        <end position="184"/>
    </location>
</feature>
<feature type="non-terminal residue" evidence="3">
    <location>
        <position position="1"/>
    </location>
</feature>
<dbReference type="PANTHER" id="PTHR46713">
    <property type="entry name" value="F13M7.16 PROTEIN"/>
    <property type="match status" value="1"/>
</dbReference>
<dbReference type="CDD" id="cd14294">
    <property type="entry name" value="UBA1_UBP5_like"/>
    <property type="match status" value="1"/>
</dbReference>
<dbReference type="AlphaFoldDB" id="A0A820L9D2"/>
<gene>
    <name evidence="3" type="ORF">OKA104_LOCUS49044</name>
</gene>
<dbReference type="PANTHER" id="PTHR46713:SF1">
    <property type="entry name" value="F13M7.16 PROTEIN"/>
    <property type="match status" value="1"/>
</dbReference>
<dbReference type="Pfam" id="PF22562">
    <property type="entry name" value="UBA_7"/>
    <property type="match status" value="2"/>
</dbReference>
<dbReference type="SUPFAM" id="SSF46934">
    <property type="entry name" value="UBA-like"/>
    <property type="match status" value="1"/>
</dbReference>
<feature type="domain" description="UBA" evidence="1">
    <location>
        <begin position="18"/>
        <end position="59"/>
    </location>
</feature>
<reference evidence="3" key="1">
    <citation type="submission" date="2021-02" db="EMBL/GenBank/DDBJ databases">
        <authorList>
            <person name="Nowell W R."/>
        </authorList>
    </citation>
    <scope>NUCLEOTIDE SEQUENCE</scope>
</reference>
<feature type="non-terminal residue" evidence="3">
    <location>
        <position position="184"/>
    </location>
</feature>
<name>A0A820L9D2_9BILA</name>
<dbReference type="InterPro" id="IPR028889">
    <property type="entry name" value="USP"/>
</dbReference>
<protein>
    <submittedName>
        <fullName evidence="3">Uncharacterized protein</fullName>
    </submittedName>
</protein>
<feature type="domain" description="UBA" evidence="1">
    <location>
        <begin position="79"/>
        <end position="119"/>
    </location>
</feature>
<organism evidence="3 4">
    <name type="scientific">Adineta steineri</name>
    <dbReference type="NCBI Taxonomy" id="433720"/>
    <lineage>
        <taxon>Eukaryota</taxon>
        <taxon>Metazoa</taxon>
        <taxon>Spiralia</taxon>
        <taxon>Gnathifera</taxon>
        <taxon>Rotifera</taxon>
        <taxon>Eurotatoria</taxon>
        <taxon>Bdelloidea</taxon>
        <taxon>Adinetida</taxon>
        <taxon>Adinetidae</taxon>
        <taxon>Adineta</taxon>
    </lineage>
</organism>
<dbReference type="Proteomes" id="UP000663881">
    <property type="component" value="Unassembled WGS sequence"/>
</dbReference>
<dbReference type="InterPro" id="IPR018200">
    <property type="entry name" value="USP_CS"/>
</dbReference>
<dbReference type="PROSITE" id="PS00973">
    <property type="entry name" value="USP_2"/>
    <property type="match status" value="1"/>
</dbReference>
<dbReference type="InterPro" id="IPR009060">
    <property type="entry name" value="UBA-like_sf"/>
</dbReference>
<comment type="caution">
    <text evidence="3">The sequence shown here is derived from an EMBL/GenBank/DDBJ whole genome shotgun (WGS) entry which is preliminary data.</text>
</comment>
<dbReference type="GO" id="GO:0004843">
    <property type="term" value="F:cysteine-type deubiquitinase activity"/>
    <property type="evidence" value="ECO:0007669"/>
    <property type="project" value="InterPro"/>
</dbReference>
<proteinExistence type="predicted"/>
<dbReference type="InterPro" id="IPR038765">
    <property type="entry name" value="Papain-like_cys_pep_sf"/>
</dbReference>
<dbReference type="SMART" id="SM00165">
    <property type="entry name" value="UBA"/>
    <property type="match status" value="2"/>
</dbReference>
<dbReference type="PROSITE" id="PS50030">
    <property type="entry name" value="UBA"/>
    <property type="match status" value="2"/>
</dbReference>
<evidence type="ECO:0000259" key="2">
    <source>
        <dbReference type="PROSITE" id="PS50235"/>
    </source>
</evidence>
<accession>A0A820L9D2</accession>
<dbReference type="GO" id="GO:0016579">
    <property type="term" value="P:protein deubiquitination"/>
    <property type="evidence" value="ECO:0007669"/>
    <property type="project" value="InterPro"/>
</dbReference>
<evidence type="ECO:0000313" key="4">
    <source>
        <dbReference type="Proteomes" id="UP000663881"/>
    </source>
</evidence>
<dbReference type="PROSITE" id="PS50235">
    <property type="entry name" value="USP_3"/>
    <property type="match status" value="1"/>
</dbReference>
<dbReference type="EMBL" id="CAJOAY010022266">
    <property type="protein sequence ID" value="CAF4355627.1"/>
    <property type="molecule type" value="Genomic_DNA"/>
</dbReference>